<keyword evidence="1" id="KW-0472">Membrane</keyword>
<keyword evidence="1" id="KW-1133">Transmembrane helix</keyword>
<dbReference type="EMBL" id="ASPP01005667">
    <property type="protein sequence ID" value="ETO30123.1"/>
    <property type="molecule type" value="Genomic_DNA"/>
</dbReference>
<gene>
    <name evidence="2" type="ORF">RFI_06999</name>
</gene>
<dbReference type="PANTHER" id="PTHR45964">
    <property type="entry name" value="WSCD FAMILY MEMBER CG9164"/>
    <property type="match status" value="1"/>
</dbReference>
<organism evidence="2 3">
    <name type="scientific">Reticulomyxa filosa</name>
    <dbReference type="NCBI Taxonomy" id="46433"/>
    <lineage>
        <taxon>Eukaryota</taxon>
        <taxon>Sar</taxon>
        <taxon>Rhizaria</taxon>
        <taxon>Retaria</taxon>
        <taxon>Foraminifera</taxon>
        <taxon>Monothalamids</taxon>
        <taxon>Reticulomyxidae</taxon>
        <taxon>Reticulomyxa</taxon>
    </lineage>
</organism>
<evidence type="ECO:0000313" key="3">
    <source>
        <dbReference type="Proteomes" id="UP000023152"/>
    </source>
</evidence>
<dbReference type="Proteomes" id="UP000023152">
    <property type="component" value="Unassembled WGS sequence"/>
</dbReference>
<evidence type="ECO:0000256" key="1">
    <source>
        <dbReference type="SAM" id="Phobius"/>
    </source>
</evidence>
<protein>
    <recommendedName>
        <fullName evidence="4">Sulfotransferase domain-containing protein</fullName>
    </recommendedName>
</protein>
<name>X6NW64_RETFI</name>
<reference evidence="2 3" key="1">
    <citation type="journal article" date="2013" name="Curr. Biol.">
        <title>The Genome of the Foraminiferan Reticulomyxa filosa.</title>
        <authorList>
            <person name="Glockner G."/>
            <person name="Hulsmann N."/>
            <person name="Schleicher M."/>
            <person name="Noegel A.A."/>
            <person name="Eichinger L."/>
            <person name="Gallinger C."/>
            <person name="Pawlowski J."/>
            <person name="Sierra R."/>
            <person name="Euteneuer U."/>
            <person name="Pillet L."/>
            <person name="Moustafa A."/>
            <person name="Platzer M."/>
            <person name="Groth M."/>
            <person name="Szafranski K."/>
            <person name="Schliwa M."/>
        </authorList>
    </citation>
    <scope>NUCLEOTIDE SEQUENCE [LARGE SCALE GENOMIC DNA]</scope>
</reference>
<keyword evidence="3" id="KW-1185">Reference proteome</keyword>
<evidence type="ECO:0000313" key="2">
    <source>
        <dbReference type="EMBL" id="ETO30123.1"/>
    </source>
</evidence>
<dbReference type="OrthoDB" id="5985073at2759"/>
<proteinExistence type="predicted"/>
<sequence>MAVLTWASRTRILLLLIGMIVLYWVTVVDVWEERTREVQLYDNKYENEYEKKWTAWIKEANEKSRIEKEEEKRARCEKIRNDTKLIKWEEKMKDNGRFKKKVTPYLLSFAGSGNSITRLLLEYIYGYYTGSIYTNDKILKKQGKFEGEGLVNSSVLIIKMHPIHCLTIWDKIIYGKYVPYRHKESGKIIFDSISIIENADTNISLYDIPYYKYIYNDVPSLNRISAIVLIRNPWDSMFSAYQLIAHELQEKDRHPNFRYKSYGAGHTEWISLEWYNSNITLFKQRFEEILENRIIRHQLLFYRSIKQLYDMYGTDKDRFMFVKFEHLFDPKFQLKIFFDISTFLFTESHLSIYHSKAFVLHTFHTFQCIQLFHDQDIRLKAIHRTMYNNTDNTSVFITKHFAYNLFSPDVICKWWDSLKPHTQAFGYTVWNPEINKCD</sequence>
<dbReference type="PANTHER" id="PTHR45964:SF5">
    <property type="entry name" value="WSCD FAMILY MEMBER CG9164"/>
    <property type="match status" value="1"/>
</dbReference>
<dbReference type="InterPro" id="IPR051589">
    <property type="entry name" value="Sialate-O-sulfotransferase"/>
</dbReference>
<keyword evidence="1" id="KW-0812">Transmembrane</keyword>
<accession>X6NW64</accession>
<comment type="caution">
    <text evidence="2">The sequence shown here is derived from an EMBL/GenBank/DDBJ whole genome shotgun (WGS) entry which is preliminary data.</text>
</comment>
<dbReference type="AlphaFoldDB" id="X6NW64"/>
<feature type="transmembrane region" description="Helical" evidence="1">
    <location>
        <begin position="12"/>
        <end position="31"/>
    </location>
</feature>
<evidence type="ECO:0008006" key="4">
    <source>
        <dbReference type="Google" id="ProtNLM"/>
    </source>
</evidence>